<evidence type="ECO:0000313" key="2">
    <source>
        <dbReference type="Proteomes" id="UP000051324"/>
    </source>
</evidence>
<dbReference type="EMBL" id="AZFT01000053">
    <property type="protein sequence ID" value="KRL84006.1"/>
    <property type="molecule type" value="Genomic_DNA"/>
</dbReference>
<protein>
    <submittedName>
        <fullName evidence="1">Uncharacterized protein</fullName>
    </submittedName>
</protein>
<name>A0A0R1TRG3_9LACO</name>
<dbReference type="STRING" id="1423724.FC32_GL001277"/>
<dbReference type="AlphaFoldDB" id="A0A0R1TRG3"/>
<comment type="caution">
    <text evidence="1">The sequence shown here is derived from an EMBL/GenBank/DDBJ whole genome shotgun (WGS) entry which is preliminary data.</text>
</comment>
<sequence>MSEEMHVVDFLNDLGTAINFYGTIDNGVVIDSGNLITSSYELKKYISDFLEDVAEDMAFDVLKFV</sequence>
<proteinExistence type="predicted"/>
<organism evidence="1 2">
    <name type="scientific">Ligilactobacillus apodemi DSM 16634 = JCM 16172</name>
    <dbReference type="NCBI Taxonomy" id="1423724"/>
    <lineage>
        <taxon>Bacteria</taxon>
        <taxon>Bacillati</taxon>
        <taxon>Bacillota</taxon>
        <taxon>Bacilli</taxon>
        <taxon>Lactobacillales</taxon>
        <taxon>Lactobacillaceae</taxon>
        <taxon>Ligilactobacillus</taxon>
    </lineage>
</organism>
<accession>A0A0R1TRG3</accession>
<keyword evidence="2" id="KW-1185">Reference proteome</keyword>
<evidence type="ECO:0000313" key="1">
    <source>
        <dbReference type="EMBL" id="KRL84006.1"/>
    </source>
</evidence>
<gene>
    <name evidence="1" type="ORF">FC32_GL001277</name>
</gene>
<dbReference type="PATRIC" id="fig|1423724.4.peg.1333"/>
<reference evidence="1 2" key="1">
    <citation type="journal article" date="2015" name="Genome Announc.">
        <title>Expanding the biotechnology potential of lactobacilli through comparative genomics of 213 strains and associated genera.</title>
        <authorList>
            <person name="Sun Z."/>
            <person name="Harris H.M."/>
            <person name="McCann A."/>
            <person name="Guo C."/>
            <person name="Argimon S."/>
            <person name="Zhang W."/>
            <person name="Yang X."/>
            <person name="Jeffery I.B."/>
            <person name="Cooney J.C."/>
            <person name="Kagawa T.F."/>
            <person name="Liu W."/>
            <person name="Song Y."/>
            <person name="Salvetti E."/>
            <person name="Wrobel A."/>
            <person name="Rasinkangas P."/>
            <person name="Parkhill J."/>
            <person name="Rea M.C."/>
            <person name="O'Sullivan O."/>
            <person name="Ritari J."/>
            <person name="Douillard F.P."/>
            <person name="Paul Ross R."/>
            <person name="Yang R."/>
            <person name="Briner A.E."/>
            <person name="Felis G.E."/>
            <person name="de Vos W.M."/>
            <person name="Barrangou R."/>
            <person name="Klaenhammer T.R."/>
            <person name="Caufield P.W."/>
            <person name="Cui Y."/>
            <person name="Zhang H."/>
            <person name="O'Toole P.W."/>
        </authorList>
    </citation>
    <scope>NUCLEOTIDE SEQUENCE [LARGE SCALE GENOMIC DNA]</scope>
    <source>
        <strain evidence="1 2">DSM 16634</strain>
    </source>
</reference>
<dbReference type="Proteomes" id="UP000051324">
    <property type="component" value="Unassembled WGS sequence"/>
</dbReference>